<dbReference type="CDD" id="cd22236">
    <property type="entry name" value="AcrVA1-like"/>
    <property type="match status" value="1"/>
</dbReference>
<dbReference type="AlphaFoldDB" id="R5ZZB0"/>
<gene>
    <name evidence="1" type="ORF">BN765_00728</name>
</gene>
<dbReference type="EMBL" id="CBBU010000162">
    <property type="protein sequence ID" value="CDA41774.1"/>
    <property type="molecule type" value="Genomic_DNA"/>
</dbReference>
<comment type="caution">
    <text evidence="1">The sequence shown here is derived from an EMBL/GenBank/DDBJ whole genome shotgun (WGS) entry which is preliminary data.</text>
</comment>
<evidence type="ECO:0000313" key="1">
    <source>
        <dbReference type="EMBL" id="CDA41774.1"/>
    </source>
</evidence>
<reference evidence="1" key="1">
    <citation type="submission" date="2012-11" db="EMBL/GenBank/DDBJ databases">
        <title>Dependencies among metagenomic species, viruses, plasmids and units of genetic variation.</title>
        <authorList>
            <person name="Nielsen H.B."/>
            <person name="Almeida M."/>
            <person name="Juncker A.S."/>
            <person name="Rasmussen S."/>
            <person name="Li J."/>
            <person name="Sunagawa S."/>
            <person name="Plichta D."/>
            <person name="Gautier L."/>
            <person name="Le Chatelier E."/>
            <person name="Peletier E."/>
            <person name="Bonde I."/>
            <person name="Nielsen T."/>
            <person name="Manichanh C."/>
            <person name="Arumugam M."/>
            <person name="Batto J."/>
            <person name="Santos M.B.Q.D."/>
            <person name="Blom N."/>
            <person name="Borruel N."/>
            <person name="Burgdorf K.S."/>
            <person name="Boumezbeur F."/>
            <person name="Casellas F."/>
            <person name="Dore J."/>
            <person name="Guarner F."/>
            <person name="Hansen T."/>
            <person name="Hildebrand F."/>
            <person name="Kaas R.S."/>
            <person name="Kennedy S."/>
            <person name="Kristiansen K."/>
            <person name="Kultima J.R."/>
            <person name="Leonard P."/>
            <person name="Levenez F."/>
            <person name="Lund O."/>
            <person name="Moumen B."/>
            <person name="Le Paslier D."/>
            <person name="Pons N."/>
            <person name="Pedersen O."/>
            <person name="Prifti E."/>
            <person name="Qin J."/>
            <person name="Raes J."/>
            <person name="Tap J."/>
            <person name="Tims S."/>
            <person name="Ussery D.W."/>
            <person name="Yamada T."/>
            <person name="MetaHit consortium"/>
            <person name="Renault P."/>
            <person name="Sicheritz-Ponten T."/>
            <person name="Bork P."/>
            <person name="Wang J."/>
            <person name="Brunak S."/>
            <person name="Ehrlich S.D."/>
        </authorList>
    </citation>
    <scope>NUCLEOTIDE SEQUENCE [LARGE SCALE GENOMIC DNA]</scope>
</reference>
<organism evidence="1">
    <name type="scientific">Lachnospira eligens CAG:72</name>
    <dbReference type="NCBI Taxonomy" id="1263077"/>
    <lineage>
        <taxon>Bacteria</taxon>
        <taxon>Bacillati</taxon>
        <taxon>Bacillota</taxon>
        <taxon>Clostridia</taxon>
        <taxon>Lachnospirales</taxon>
        <taxon>Lachnospiraceae</taxon>
        <taxon>Lachnospira</taxon>
    </lineage>
</organism>
<dbReference type="Proteomes" id="UP000018175">
    <property type="component" value="Unassembled WGS sequence"/>
</dbReference>
<accession>R5ZZB0</accession>
<sequence>MRMERNKEIATSANLADSLTEQQCDVLEWASDMRHVMHKNSEALYDVNAPKHKEIKAFISDTHYSQNPNNLNKRLKDAGLPLIKWSFDDTRIPTNELAMILDNRRLEKSRKRQCIRTLEKANADIENYFAQIDAKYLTFYCPSGNKRVFSNQSKGVSVESRNVTIAEGYTIMGIESLKNNIAYLLHVYAGQISIEDIVAYVNEDIENRIYHMDASMAPQSVHKATNALVETGYIKPDTKELIYINLTKRGDAFVGSYCGTLNKIAASLSILPFNKAHKNDIVYYSYLIGWQRAKRELKPLIPKTVDFISNKIKEKQEMMYTGDDSNYAVEMEQTIIQSMNINSLPVVYEVKKGTYVIAEITTLFGKINVSIINSLFVGSAYTLTIPQYQYTAIIHMADNIDYGKIPYEVQKQLKAVVPVLMKLLQ</sequence>
<proteinExistence type="predicted"/>
<name>R5ZZB0_9FIRM</name>
<protein>
    <submittedName>
        <fullName evidence="1">Uncharacterized protein</fullName>
    </submittedName>
</protein>